<evidence type="ECO:0000313" key="4">
    <source>
        <dbReference type="Proteomes" id="UP000184440"/>
    </source>
</evidence>
<protein>
    <submittedName>
        <fullName evidence="3">Predicted oxidoreductase</fullName>
    </submittedName>
</protein>
<evidence type="ECO:0000313" key="3">
    <source>
        <dbReference type="EMBL" id="SHN45234.1"/>
    </source>
</evidence>
<dbReference type="AlphaFoldDB" id="A0A1M7RG54"/>
<dbReference type="EMBL" id="FRCS01000011">
    <property type="protein sequence ID" value="SHN45234.1"/>
    <property type="molecule type" value="Genomic_DNA"/>
</dbReference>
<name>A0A1M7RG54_9ACTN</name>
<evidence type="ECO:0000256" key="1">
    <source>
        <dbReference type="ARBA" id="ARBA00023002"/>
    </source>
</evidence>
<dbReference type="RefSeq" id="WP_073262073.1">
    <property type="nucleotide sequence ID" value="NZ_FRCS01000011.1"/>
</dbReference>
<feature type="domain" description="NADP-dependent oxidoreductase" evidence="2">
    <location>
        <begin position="21"/>
        <end position="334"/>
    </location>
</feature>
<dbReference type="OrthoDB" id="9768793at2"/>
<proteinExistence type="predicted"/>
<dbReference type="GO" id="GO:0005829">
    <property type="term" value="C:cytosol"/>
    <property type="evidence" value="ECO:0007669"/>
    <property type="project" value="TreeGrafter"/>
</dbReference>
<dbReference type="CDD" id="cd19102">
    <property type="entry name" value="AKR_unchar"/>
    <property type="match status" value="1"/>
</dbReference>
<accession>A0A1M7RG54</accession>
<dbReference type="SUPFAM" id="SSF51430">
    <property type="entry name" value="NAD(P)-linked oxidoreductase"/>
    <property type="match status" value="1"/>
</dbReference>
<dbReference type="PANTHER" id="PTHR43364:SF4">
    <property type="entry name" value="NAD(P)-LINKED OXIDOREDUCTASE SUPERFAMILY PROTEIN"/>
    <property type="match status" value="1"/>
</dbReference>
<reference evidence="3 4" key="1">
    <citation type="submission" date="2016-11" db="EMBL/GenBank/DDBJ databases">
        <authorList>
            <person name="Jaros S."/>
            <person name="Januszkiewicz K."/>
            <person name="Wedrychowicz H."/>
        </authorList>
    </citation>
    <scope>NUCLEOTIDE SEQUENCE [LARGE SCALE GENOMIC DNA]</scope>
    <source>
        <strain evidence="3 4">DSM 46144</strain>
    </source>
</reference>
<gene>
    <name evidence="3" type="ORF">SAMN05443668_111207</name>
</gene>
<dbReference type="Pfam" id="PF00248">
    <property type="entry name" value="Aldo_ket_red"/>
    <property type="match status" value="1"/>
</dbReference>
<dbReference type="InterPro" id="IPR036812">
    <property type="entry name" value="NAD(P)_OxRdtase_dom_sf"/>
</dbReference>
<dbReference type="GO" id="GO:0016491">
    <property type="term" value="F:oxidoreductase activity"/>
    <property type="evidence" value="ECO:0007669"/>
    <property type="project" value="UniProtKB-KW"/>
</dbReference>
<organism evidence="3 4">
    <name type="scientific">Cryptosporangium aurantiacum</name>
    <dbReference type="NCBI Taxonomy" id="134849"/>
    <lineage>
        <taxon>Bacteria</taxon>
        <taxon>Bacillati</taxon>
        <taxon>Actinomycetota</taxon>
        <taxon>Actinomycetes</taxon>
        <taxon>Cryptosporangiales</taxon>
        <taxon>Cryptosporangiaceae</taxon>
        <taxon>Cryptosporangium</taxon>
    </lineage>
</organism>
<dbReference type="InterPro" id="IPR050523">
    <property type="entry name" value="AKR_Detox_Biosynth"/>
</dbReference>
<sequence length="349" mass="36288">MTNTTLAARPLGRSGIPITPVGFGAWAIAGQGWGFGWGPQDDADSVAAVHAAVEAGVSWIDTAPIYGAGHSEEVVGRALRALPAADRPLVFTKCGLVSDDPFGPVRKTMHPDVVRRDLEASLRRLGVDAIDLYQVHWPGDGELLGGVGDLGGSRLATPVEDYWQLMADLRAEGKIRAIGLSNHDVALLDRAEAIAHVDAIQPPFSAIHRGAAPEIAWAAAHDTGVIAYSPMASGLLSGAFDVGRVASLPADDWRRAHPDFTDRLAANLLVADALRTVAARHDVPVATVAVAWVLAWPGVTGAIVGARRADQVAGWTPAADLRLTADDLDTITAALAGSGAGEGPLRPAA</sequence>
<evidence type="ECO:0000259" key="2">
    <source>
        <dbReference type="Pfam" id="PF00248"/>
    </source>
</evidence>
<dbReference type="Proteomes" id="UP000184440">
    <property type="component" value="Unassembled WGS sequence"/>
</dbReference>
<dbReference type="PANTHER" id="PTHR43364">
    <property type="entry name" value="NADH-SPECIFIC METHYLGLYOXAL REDUCTASE-RELATED"/>
    <property type="match status" value="1"/>
</dbReference>
<keyword evidence="4" id="KW-1185">Reference proteome</keyword>
<dbReference type="InterPro" id="IPR023210">
    <property type="entry name" value="NADP_OxRdtase_dom"/>
</dbReference>
<dbReference type="STRING" id="134849.SAMN05443668_111207"/>
<keyword evidence="1" id="KW-0560">Oxidoreductase</keyword>
<dbReference type="Gene3D" id="3.20.20.100">
    <property type="entry name" value="NADP-dependent oxidoreductase domain"/>
    <property type="match status" value="1"/>
</dbReference>